<protein>
    <submittedName>
        <fullName evidence="2">Uncharacterized protein</fullName>
    </submittedName>
</protein>
<feature type="region of interest" description="Disordered" evidence="1">
    <location>
        <begin position="20"/>
        <end position="52"/>
    </location>
</feature>
<comment type="caution">
    <text evidence="2">The sequence shown here is derived from an EMBL/GenBank/DDBJ whole genome shotgun (WGS) entry which is preliminary data.</text>
</comment>
<keyword evidence="3" id="KW-1185">Reference proteome</keyword>
<gene>
    <name evidence="2" type="ORF">KI387_017006</name>
</gene>
<evidence type="ECO:0000256" key="1">
    <source>
        <dbReference type="SAM" id="MobiDB-lite"/>
    </source>
</evidence>
<proteinExistence type="predicted"/>
<dbReference type="AlphaFoldDB" id="A0AA38GI27"/>
<dbReference type="Proteomes" id="UP000824469">
    <property type="component" value="Unassembled WGS sequence"/>
</dbReference>
<feature type="non-terminal residue" evidence="2">
    <location>
        <position position="1"/>
    </location>
</feature>
<organism evidence="2 3">
    <name type="scientific">Taxus chinensis</name>
    <name type="common">Chinese yew</name>
    <name type="synonym">Taxus wallichiana var. chinensis</name>
    <dbReference type="NCBI Taxonomy" id="29808"/>
    <lineage>
        <taxon>Eukaryota</taxon>
        <taxon>Viridiplantae</taxon>
        <taxon>Streptophyta</taxon>
        <taxon>Embryophyta</taxon>
        <taxon>Tracheophyta</taxon>
        <taxon>Spermatophyta</taxon>
        <taxon>Pinopsida</taxon>
        <taxon>Pinidae</taxon>
        <taxon>Conifers II</taxon>
        <taxon>Cupressales</taxon>
        <taxon>Taxaceae</taxon>
        <taxon>Taxus</taxon>
    </lineage>
</organism>
<reference evidence="2 3" key="1">
    <citation type="journal article" date="2021" name="Nat. Plants">
        <title>The Taxus genome provides insights into paclitaxel biosynthesis.</title>
        <authorList>
            <person name="Xiong X."/>
            <person name="Gou J."/>
            <person name="Liao Q."/>
            <person name="Li Y."/>
            <person name="Zhou Q."/>
            <person name="Bi G."/>
            <person name="Li C."/>
            <person name="Du R."/>
            <person name="Wang X."/>
            <person name="Sun T."/>
            <person name="Guo L."/>
            <person name="Liang H."/>
            <person name="Lu P."/>
            <person name="Wu Y."/>
            <person name="Zhang Z."/>
            <person name="Ro D.K."/>
            <person name="Shang Y."/>
            <person name="Huang S."/>
            <person name="Yan J."/>
        </authorList>
    </citation>
    <scope>NUCLEOTIDE SEQUENCE [LARGE SCALE GENOMIC DNA]</scope>
    <source>
        <strain evidence="2">Ta-2019</strain>
    </source>
</reference>
<accession>A0AA38GI27</accession>
<feature type="non-terminal residue" evidence="2">
    <location>
        <position position="52"/>
    </location>
</feature>
<sequence length="52" mass="5601">VRRRGQGGHEGSWRVLHGVGATWTEGRGGRGCGEGDQQCSGRTGLRGPVWPW</sequence>
<evidence type="ECO:0000313" key="2">
    <source>
        <dbReference type="EMBL" id="KAH9322367.1"/>
    </source>
</evidence>
<dbReference type="EMBL" id="JAHRHJ020000003">
    <property type="protein sequence ID" value="KAH9322367.1"/>
    <property type="molecule type" value="Genomic_DNA"/>
</dbReference>
<evidence type="ECO:0000313" key="3">
    <source>
        <dbReference type="Proteomes" id="UP000824469"/>
    </source>
</evidence>
<name>A0AA38GI27_TAXCH</name>